<proteinExistence type="predicted"/>
<protein>
    <recommendedName>
        <fullName evidence="1">Putative heavy-metal chelation domain-containing protein</fullName>
    </recommendedName>
</protein>
<dbReference type="RefSeq" id="WP_106009481.1">
    <property type="nucleotide sequence ID" value="NZ_JALCPJ010000030.1"/>
</dbReference>
<organism evidence="2 3">
    <name type="scientific">Clostridium luticellarii</name>
    <dbReference type="NCBI Taxonomy" id="1691940"/>
    <lineage>
        <taxon>Bacteria</taxon>
        <taxon>Bacillati</taxon>
        <taxon>Bacillota</taxon>
        <taxon>Clostridia</taxon>
        <taxon>Eubacteriales</taxon>
        <taxon>Clostridiaceae</taxon>
        <taxon>Clostridium</taxon>
    </lineage>
</organism>
<dbReference type="Gene3D" id="3.40.50.11590">
    <property type="match status" value="1"/>
</dbReference>
<feature type="domain" description="Putative heavy-metal chelation" evidence="1">
    <location>
        <begin position="8"/>
        <end position="78"/>
    </location>
</feature>
<dbReference type="AlphaFoldDB" id="A0A2T0BMW0"/>
<dbReference type="Pfam" id="PF04016">
    <property type="entry name" value="DUF364"/>
    <property type="match status" value="1"/>
</dbReference>
<dbReference type="EMBL" id="PVXP01000023">
    <property type="protein sequence ID" value="PRR85152.1"/>
    <property type="molecule type" value="Genomic_DNA"/>
</dbReference>
<sequence>MYLSNLCILEKTLPRMLELSKDAECVTVVGPGTPLAPVLFNYGIEDLSGFIIKDRQLAFRIASGAENVKIYSSGQKVRFKKDQI</sequence>
<dbReference type="SUPFAM" id="SSF159713">
    <property type="entry name" value="Dhaf3308-like"/>
    <property type="match status" value="1"/>
</dbReference>
<dbReference type="InterPro" id="IPR007161">
    <property type="entry name" value="DUF364"/>
</dbReference>
<evidence type="ECO:0000259" key="1">
    <source>
        <dbReference type="Pfam" id="PF04016"/>
    </source>
</evidence>
<name>A0A2T0BMW0_9CLOT</name>
<keyword evidence="3" id="KW-1185">Reference proteome</keyword>
<gene>
    <name evidence="2" type="ORF">CLLU_18880</name>
</gene>
<dbReference type="Proteomes" id="UP000237798">
    <property type="component" value="Unassembled WGS sequence"/>
</dbReference>
<reference evidence="2 3" key="1">
    <citation type="submission" date="2018-03" db="EMBL/GenBank/DDBJ databases">
        <title>Genome sequence of Clostridium luticellarii DSM 29923.</title>
        <authorList>
            <person name="Poehlein A."/>
            <person name="Daniel R."/>
        </authorList>
    </citation>
    <scope>NUCLEOTIDE SEQUENCE [LARGE SCALE GENOMIC DNA]</scope>
    <source>
        <strain evidence="2 3">DSM 29923</strain>
    </source>
</reference>
<dbReference type="OrthoDB" id="9806942at2"/>
<evidence type="ECO:0000313" key="3">
    <source>
        <dbReference type="Proteomes" id="UP000237798"/>
    </source>
</evidence>
<evidence type="ECO:0000313" key="2">
    <source>
        <dbReference type="EMBL" id="PRR85152.1"/>
    </source>
</evidence>
<comment type="caution">
    <text evidence="2">The sequence shown here is derived from an EMBL/GenBank/DDBJ whole genome shotgun (WGS) entry which is preliminary data.</text>
</comment>
<accession>A0A2T0BMW0</accession>